<keyword evidence="4" id="KW-1185">Reference proteome</keyword>
<dbReference type="Proteomes" id="UP001159427">
    <property type="component" value="Unassembled WGS sequence"/>
</dbReference>
<dbReference type="PROSITE" id="PS00022">
    <property type="entry name" value="EGF_1"/>
    <property type="match status" value="1"/>
</dbReference>
<reference evidence="3 4" key="1">
    <citation type="submission" date="2022-05" db="EMBL/GenBank/DDBJ databases">
        <authorList>
            <consortium name="Genoscope - CEA"/>
            <person name="William W."/>
        </authorList>
    </citation>
    <scope>NUCLEOTIDE SEQUENCE [LARGE SCALE GENOMIC DNA]</scope>
</reference>
<organism evidence="3 4">
    <name type="scientific">Porites evermanni</name>
    <dbReference type="NCBI Taxonomy" id="104178"/>
    <lineage>
        <taxon>Eukaryota</taxon>
        <taxon>Metazoa</taxon>
        <taxon>Cnidaria</taxon>
        <taxon>Anthozoa</taxon>
        <taxon>Hexacorallia</taxon>
        <taxon>Scleractinia</taxon>
        <taxon>Fungiina</taxon>
        <taxon>Poritidae</taxon>
        <taxon>Porites</taxon>
    </lineage>
</organism>
<dbReference type="CDD" id="cd00054">
    <property type="entry name" value="EGF_CA"/>
    <property type="match status" value="1"/>
</dbReference>
<keyword evidence="1" id="KW-0245">EGF-like domain</keyword>
<dbReference type="SMART" id="SM00181">
    <property type="entry name" value="EGF"/>
    <property type="match status" value="1"/>
</dbReference>
<dbReference type="SUPFAM" id="SSF57196">
    <property type="entry name" value="EGF/Laminin"/>
    <property type="match status" value="1"/>
</dbReference>
<evidence type="ECO:0000313" key="3">
    <source>
        <dbReference type="EMBL" id="CAH3195297.1"/>
    </source>
</evidence>
<accession>A0ABN8SUR8</accession>
<dbReference type="Pfam" id="PF00008">
    <property type="entry name" value="EGF"/>
    <property type="match status" value="1"/>
</dbReference>
<dbReference type="EMBL" id="CALNXI010004209">
    <property type="protein sequence ID" value="CAH3195297.1"/>
    <property type="molecule type" value="Genomic_DNA"/>
</dbReference>
<name>A0ABN8SUR8_9CNID</name>
<dbReference type="InterPro" id="IPR000742">
    <property type="entry name" value="EGF"/>
</dbReference>
<feature type="disulfide bond" evidence="1">
    <location>
        <begin position="126"/>
        <end position="143"/>
    </location>
</feature>
<sequence length="334" mass="38354">MRNYPAVLRNYLFLMGIFSTLPNDSEAFGEGSIGKFLYVNFMINEFSYLNITSIGRNLIQDEGECALACLNITSCFSYNMASFPDVNGKFLCELLPTDKYNNTDKIIISKEFHHFHIPNICDTHPCLNNGKCYFKYTDKKYACVCVSGYTGENCEKGGWLLVLNIVIKDQYNLPQLLPETSYRKVDSYNSNNLVLKNSALNDLRTLMPFTQMRFHCRKPGGSTFHIVTTGNSTGEAVIQYFTGQTNTMPSFLGNASPYENEKSMIPNRCADWGNENGNYHVGKWGHEGMREMYDHPAFTRSAYHWVTFTRWECDDFKLGPYLPPNETFWKIFVR</sequence>
<evidence type="ECO:0000259" key="2">
    <source>
        <dbReference type="PROSITE" id="PS50026"/>
    </source>
</evidence>
<keyword evidence="1" id="KW-1015">Disulfide bond</keyword>
<evidence type="ECO:0000256" key="1">
    <source>
        <dbReference type="PROSITE-ProRule" id="PRU00076"/>
    </source>
</evidence>
<dbReference type="Gene3D" id="2.10.25.10">
    <property type="entry name" value="Laminin"/>
    <property type="match status" value="1"/>
</dbReference>
<feature type="domain" description="EGF-like" evidence="2">
    <location>
        <begin position="117"/>
        <end position="155"/>
    </location>
</feature>
<evidence type="ECO:0000313" key="4">
    <source>
        <dbReference type="Proteomes" id="UP001159427"/>
    </source>
</evidence>
<feature type="disulfide bond" evidence="1">
    <location>
        <begin position="145"/>
        <end position="154"/>
    </location>
</feature>
<dbReference type="PROSITE" id="PS50026">
    <property type="entry name" value="EGF_3"/>
    <property type="match status" value="1"/>
</dbReference>
<comment type="caution">
    <text evidence="1">Lacks conserved residue(s) required for the propagation of feature annotation.</text>
</comment>
<dbReference type="PROSITE" id="PS01186">
    <property type="entry name" value="EGF_2"/>
    <property type="match status" value="1"/>
</dbReference>
<comment type="caution">
    <text evidence="3">The sequence shown here is derived from an EMBL/GenBank/DDBJ whole genome shotgun (WGS) entry which is preliminary data.</text>
</comment>
<proteinExistence type="predicted"/>
<gene>
    <name evidence="3" type="ORF">PEVE_00029912</name>
</gene>
<protein>
    <recommendedName>
        <fullName evidence="2">EGF-like domain-containing protein</fullName>
    </recommendedName>
</protein>